<dbReference type="AlphaFoldDB" id="A0AAI9E939"/>
<protein>
    <submittedName>
        <fullName evidence="2">Uncharacterized protein</fullName>
    </submittedName>
</protein>
<evidence type="ECO:0000256" key="1">
    <source>
        <dbReference type="SAM" id="MobiDB-lite"/>
    </source>
</evidence>
<feature type="region of interest" description="Disordered" evidence="1">
    <location>
        <begin position="1"/>
        <end position="23"/>
    </location>
</feature>
<gene>
    <name evidence="2" type="ORF">LECACI_7A002662</name>
</gene>
<keyword evidence="3" id="KW-1185">Reference proteome</keyword>
<sequence length="814" mass="91315">MRLRCGDQDGAAAEVDDDTPRERHLGLSRGRRRLEAARLALRIANPSRYYRVPANLFFYIAPSDSRRSMPALKDLPRDRRGQARDYRRRGDPSSVHAVEAPVASSQSGSGRGDTGMQATGTMSELARAMIADPDDDLERTMQRSIEQFREQQVFMADVVQQGQPPEDVEAPARSEIYYDATRFYIRMRPGRTVARPGPPLAERLRRVAQALGVTKERMKFALNHAAATGQRMADILAQEDPAVGCETNPDILDEMAALHNEADEDEDEDNQSGAGDSIANPDGAVTASIEDEDTRTADEGESVATGPSIRTTILKASTTKAADGIAPIANVSRESFKKAYNPKNASGWNAALHYSYLGFDELQAAQRFELTPAYLRGVAAWHEIGKPTTFTDVAFRYEDQSPLWTQDYAKDKDAMDLETFVRRKPIRLKKDTGVDARRQLGTGTWTVEAGEGAQQTTLCAFILWWVITKTEEFFEKTIEEQQKEHEQLDGAIPWTLPSWNDLILPVKPKWRSDQYSEACPVLEQANRLLCAFRMTNRRFTHFSGTTQNFLAGWQKFCHTETGNKLRNQQQDISAAKPWWMQPVENNIFDLDVVEKTPKSVSRPRAIGIKIASAAAWRLAGAEDKAEYKEILENSADYIRMIKSAKILPNQYDPRDIEQADRWRDMLRNFLQTQASSAVLRRLVFTKSDSEDEDPMAFFDVTGTKPSLTWNELQRAIDAEDCLEPIITVLLGFSEDEANDYEYTGPLDDQTAALIEVGPDMKLKKRALENEDDTVVGGDNGELEIPVPSEATSGPAIQRRAIKNIQTRNGMLKFS</sequence>
<proteinExistence type="predicted"/>
<evidence type="ECO:0000313" key="2">
    <source>
        <dbReference type="EMBL" id="CAK3914064.1"/>
    </source>
</evidence>
<feature type="region of interest" description="Disordered" evidence="1">
    <location>
        <begin position="261"/>
        <end position="285"/>
    </location>
</feature>
<reference evidence="2" key="1">
    <citation type="submission" date="2023-11" db="EMBL/GenBank/DDBJ databases">
        <authorList>
            <person name="Alioto T."/>
            <person name="Alioto T."/>
            <person name="Gomez Garrido J."/>
        </authorList>
    </citation>
    <scope>NUCLEOTIDE SEQUENCE</scope>
</reference>
<feature type="region of interest" description="Disordered" evidence="1">
    <location>
        <begin position="68"/>
        <end position="117"/>
    </location>
</feature>
<feature type="compositionally biased region" description="Basic and acidic residues" evidence="1">
    <location>
        <begin position="74"/>
        <end position="91"/>
    </location>
</feature>
<accession>A0AAI9E939</accession>
<dbReference type="Proteomes" id="UP001296104">
    <property type="component" value="Unassembled WGS sequence"/>
</dbReference>
<organism evidence="2 3">
    <name type="scientific">Lecanosticta acicola</name>
    <dbReference type="NCBI Taxonomy" id="111012"/>
    <lineage>
        <taxon>Eukaryota</taxon>
        <taxon>Fungi</taxon>
        <taxon>Dikarya</taxon>
        <taxon>Ascomycota</taxon>
        <taxon>Pezizomycotina</taxon>
        <taxon>Dothideomycetes</taxon>
        <taxon>Dothideomycetidae</taxon>
        <taxon>Mycosphaerellales</taxon>
        <taxon>Mycosphaerellaceae</taxon>
        <taxon>Lecanosticta</taxon>
    </lineage>
</organism>
<name>A0AAI9E939_9PEZI</name>
<comment type="caution">
    <text evidence="2">The sequence shown here is derived from an EMBL/GenBank/DDBJ whole genome shotgun (WGS) entry which is preliminary data.</text>
</comment>
<evidence type="ECO:0000313" key="3">
    <source>
        <dbReference type="Proteomes" id="UP001296104"/>
    </source>
</evidence>
<dbReference type="EMBL" id="CAVMBE010000012">
    <property type="protein sequence ID" value="CAK3914064.1"/>
    <property type="molecule type" value="Genomic_DNA"/>
</dbReference>